<evidence type="ECO:0000313" key="2">
    <source>
        <dbReference type="Proteomes" id="UP000279760"/>
    </source>
</evidence>
<proteinExistence type="predicted"/>
<dbReference type="Pfam" id="PF11391">
    <property type="entry name" value="DUF2798"/>
    <property type="match status" value="1"/>
</dbReference>
<dbReference type="AlphaFoldDB" id="A0A3G4VEF2"/>
<dbReference type="EMBL" id="CP033578">
    <property type="protein sequence ID" value="AYV23167.1"/>
    <property type="molecule type" value="Genomic_DNA"/>
</dbReference>
<accession>A0A3G4VEF2</accession>
<gene>
    <name evidence="1" type="ORF">ECB94_17825</name>
</gene>
<dbReference type="GeneID" id="64089046"/>
<name>A0A3G4VEF2_9VIBR</name>
<organism evidence="1 2">
    <name type="scientific">Vibrio mediterranei</name>
    <dbReference type="NCBI Taxonomy" id="689"/>
    <lineage>
        <taxon>Bacteria</taxon>
        <taxon>Pseudomonadati</taxon>
        <taxon>Pseudomonadota</taxon>
        <taxon>Gammaproteobacteria</taxon>
        <taxon>Vibrionales</taxon>
        <taxon>Vibrionaceae</taxon>
        <taxon>Vibrio</taxon>
    </lineage>
</organism>
<dbReference type="InterPro" id="IPR021529">
    <property type="entry name" value="DUF2798"/>
</dbReference>
<protein>
    <submittedName>
        <fullName evidence="1">DUF2798 domain-containing protein</fullName>
    </submittedName>
</protein>
<sequence length="163" mass="17598">MTTQTMPASPVTNDASTPILYKVLVIVSLMTVIGGTLTGVMTYMNVGLGETFYSDWLSSFALAAIVMMPFGMVMMTLLTKLANRLLPSISATFRNLIVGISMAVVMESLLAFVTAANNIGFADMTVFTNEWFKGFIAALPVGLTIMVVMSMTVKPKIETFLKS</sequence>
<dbReference type="RefSeq" id="WP_006069490.1">
    <property type="nucleotide sequence ID" value="NZ_CP033578.1"/>
</dbReference>
<reference evidence="1 2" key="1">
    <citation type="submission" date="2018-11" db="EMBL/GenBank/DDBJ databases">
        <title>Complete Genome Sequence of Vbrio mediterranei 117-T6: a Potential Pathogen Bacteria Isolated from the Conchocelis of Pyropia.</title>
        <authorList>
            <person name="Liu Q."/>
        </authorList>
    </citation>
    <scope>NUCLEOTIDE SEQUENCE [LARGE SCALE GENOMIC DNA]</scope>
    <source>
        <strain evidence="1 2">117-T6</strain>
    </source>
</reference>
<dbReference type="Proteomes" id="UP000279760">
    <property type="component" value="Chromosome 2"/>
</dbReference>
<evidence type="ECO:0000313" key="1">
    <source>
        <dbReference type="EMBL" id="AYV23167.1"/>
    </source>
</evidence>